<comment type="caution">
    <text evidence="2">The sequence shown here is derived from an EMBL/GenBank/DDBJ whole genome shotgun (WGS) entry which is preliminary data.</text>
</comment>
<name>A0AAD2D5Q8_EUPCR</name>
<organism evidence="2 3">
    <name type="scientific">Euplotes crassus</name>
    <dbReference type="NCBI Taxonomy" id="5936"/>
    <lineage>
        <taxon>Eukaryota</taxon>
        <taxon>Sar</taxon>
        <taxon>Alveolata</taxon>
        <taxon>Ciliophora</taxon>
        <taxon>Intramacronucleata</taxon>
        <taxon>Spirotrichea</taxon>
        <taxon>Hypotrichia</taxon>
        <taxon>Euplotida</taxon>
        <taxon>Euplotidae</taxon>
        <taxon>Moneuplotes</taxon>
    </lineage>
</organism>
<evidence type="ECO:0000313" key="3">
    <source>
        <dbReference type="Proteomes" id="UP001295684"/>
    </source>
</evidence>
<feature type="compositionally biased region" description="Basic residues" evidence="1">
    <location>
        <begin position="28"/>
        <end position="43"/>
    </location>
</feature>
<proteinExistence type="predicted"/>
<dbReference type="AlphaFoldDB" id="A0AAD2D5Q8"/>
<protein>
    <submittedName>
        <fullName evidence="2">Uncharacterized protein</fullName>
    </submittedName>
</protein>
<reference evidence="2" key="1">
    <citation type="submission" date="2023-07" db="EMBL/GenBank/DDBJ databases">
        <authorList>
            <consortium name="AG Swart"/>
            <person name="Singh M."/>
            <person name="Singh A."/>
            <person name="Seah K."/>
            <person name="Emmerich C."/>
        </authorList>
    </citation>
    <scope>NUCLEOTIDE SEQUENCE</scope>
    <source>
        <strain evidence="2">DP1</strain>
    </source>
</reference>
<accession>A0AAD2D5Q8</accession>
<keyword evidence="3" id="KW-1185">Reference proteome</keyword>
<feature type="compositionally biased region" description="Basic residues" evidence="1">
    <location>
        <begin position="82"/>
        <end position="109"/>
    </location>
</feature>
<sequence>MGQSNCFTVERKSLPNLSPQLAIDQNHTKSKPKKKKSANKSIRKLSILQVQNQQSSATKNLEEKTSDFSENLAREYRVARSITRKTLHRKLKSSNPKKRRKSNLLKKQKKELSKFMSPLVQEFVVYA</sequence>
<gene>
    <name evidence="2" type="ORF">ECRASSUSDP1_LOCUS23704</name>
</gene>
<feature type="compositionally biased region" description="Polar residues" evidence="1">
    <location>
        <begin position="15"/>
        <end position="25"/>
    </location>
</feature>
<evidence type="ECO:0000313" key="2">
    <source>
        <dbReference type="EMBL" id="CAI2382234.1"/>
    </source>
</evidence>
<evidence type="ECO:0000256" key="1">
    <source>
        <dbReference type="SAM" id="MobiDB-lite"/>
    </source>
</evidence>
<feature type="region of interest" description="Disordered" evidence="1">
    <location>
        <begin position="1"/>
        <end position="63"/>
    </location>
</feature>
<feature type="compositionally biased region" description="Polar residues" evidence="1">
    <location>
        <begin position="48"/>
        <end position="59"/>
    </location>
</feature>
<dbReference type="Proteomes" id="UP001295684">
    <property type="component" value="Unassembled WGS sequence"/>
</dbReference>
<feature type="region of interest" description="Disordered" evidence="1">
    <location>
        <begin position="81"/>
        <end position="109"/>
    </location>
</feature>
<dbReference type="EMBL" id="CAMPGE010024389">
    <property type="protein sequence ID" value="CAI2382234.1"/>
    <property type="molecule type" value="Genomic_DNA"/>
</dbReference>